<evidence type="ECO:0000313" key="1">
    <source>
        <dbReference type="EMBL" id="GFT69313.1"/>
    </source>
</evidence>
<keyword evidence="3" id="KW-1185">Reference proteome</keyword>
<accession>A0A8X6U1N4</accession>
<organism evidence="1 3">
    <name type="scientific">Nephila pilipes</name>
    <name type="common">Giant wood spider</name>
    <name type="synonym">Nephila maculata</name>
    <dbReference type="NCBI Taxonomy" id="299642"/>
    <lineage>
        <taxon>Eukaryota</taxon>
        <taxon>Metazoa</taxon>
        <taxon>Ecdysozoa</taxon>
        <taxon>Arthropoda</taxon>
        <taxon>Chelicerata</taxon>
        <taxon>Arachnida</taxon>
        <taxon>Araneae</taxon>
        <taxon>Araneomorphae</taxon>
        <taxon>Entelegynae</taxon>
        <taxon>Araneoidea</taxon>
        <taxon>Nephilidae</taxon>
        <taxon>Nephila</taxon>
    </lineage>
</organism>
<dbReference type="EMBL" id="BMAW01020686">
    <property type="protein sequence ID" value="GFT69313.1"/>
    <property type="molecule type" value="Genomic_DNA"/>
</dbReference>
<dbReference type="Proteomes" id="UP000887013">
    <property type="component" value="Unassembled WGS sequence"/>
</dbReference>
<evidence type="ECO:0000313" key="3">
    <source>
        <dbReference type="Proteomes" id="UP000887013"/>
    </source>
</evidence>
<name>A0A8X6U1N4_NEPPI</name>
<reference evidence="1" key="1">
    <citation type="submission" date="2020-08" db="EMBL/GenBank/DDBJ databases">
        <title>Multicomponent nature underlies the extraordinary mechanical properties of spider dragline silk.</title>
        <authorList>
            <person name="Kono N."/>
            <person name="Nakamura H."/>
            <person name="Mori M."/>
            <person name="Yoshida Y."/>
            <person name="Ohtoshi R."/>
            <person name="Malay A.D."/>
            <person name="Moran D.A.P."/>
            <person name="Tomita M."/>
            <person name="Numata K."/>
            <person name="Arakawa K."/>
        </authorList>
    </citation>
    <scope>NUCLEOTIDE SEQUENCE</scope>
</reference>
<dbReference type="EMBL" id="BMAW01038710">
    <property type="protein sequence ID" value="GFU53113.1"/>
    <property type="molecule type" value="Genomic_DNA"/>
</dbReference>
<protein>
    <submittedName>
        <fullName evidence="1">Uncharacterized protein</fullName>
    </submittedName>
</protein>
<dbReference type="AlphaFoldDB" id="A0A8X6U1N4"/>
<proteinExistence type="predicted"/>
<gene>
    <name evidence="1" type="ORF">NPIL_453641</name>
    <name evidence="2" type="ORF">NPIL_555821</name>
</gene>
<sequence>MKCKFQRSQPKLKLTPEERLCLTLKGHTIHFCILQLEPNQRSELLKINPNKMLKNYLLWIGQSYFVEMANHVGKHLLEKHFLCLLHIIFLSKNHAELGRLRLHGTT</sequence>
<comment type="caution">
    <text evidence="1">The sequence shown here is derived from an EMBL/GenBank/DDBJ whole genome shotgun (WGS) entry which is preliminary data.</text>
</comment>
<evidence type="ECO:0000313" key="2">
    <source>
        <dbReference type="EMBL" id="GFU53113.1"/>
    </source>
</evidence>